<reference evidence="5" key="1">
    <citation type="submission" date="2020-04" db="EMBL/GenBank/DDBJ databases">
        <authorList>
            <person name="Alioto T."/>
            <person name="Alioto T."/>
            <person name="Gomez Garrido J."/>
        </authorList>
    </citation>
    <scope>NUCLEOTIDE SEQUENCE</scope>
    <source>
        <strain evidence="5">A484AB</strain>
    </source>
</reference>
<dbReference type="GO" id="GO:0005634">
    <property type="term" value="C:nucleus"/>
    <property type="evidence" value="ECO:0007669"/>
    <property type="project" value="UniProtKB-SubCell"/>
</dbReference>
<evidence type="ECO:0000256" key="4">
    <source>
        <dbReference type="ARBA" id="ARBA00025806"/>
    </source>
</evidence>
<dbReference type="GO" id="GO:0033260">
    <property type="term" value="P:nuclear DNA replication"/>
    <property type="evidence" value="ECO:0007669"/>
    <property type="project" value="TreeGrafter"/>
</dbReference>
<accession>A0A7D9ETK3</accession>
<dbReference type="OrthoDB" id="534063at2759"/>
<keyword evidence="2" id="KW-0217">Developmental protein</keyword>
<gene>
    <name evidence="5" type="ORF">PACLA_8A012899</name>
</gene>
<dbReference type="InterPro" id="IPR024861">
    <property type="entry name" value="Donson"/>
</dbReference>
<dbReference type="EMBL" id="CACRXK020009110">
    <property type="protein sequence ID" value="CAB4016421.1"/>
    <property type="molecule type" value="Genomic_DNA"/>
</dbReference>
<evidence type="ECO:0000256" key="3">
    <source>
        <dbReference type="ARBA" id="ARBA00023242"/>
    </source>
</evidence>
<keyword evidence="3" id="KW-0539">Nucleus</keyword>
<comment type="subcellular location">
    <subcellularLocation>
        <location evidence="1">Nucleus</location>
    </subcellularLocation>
</comment>
<organism evidence="5 6">
    <name type="scientific">Paramuricea clavata</name>
    <name type="common">Red gorgonian</name>
    <name type="synonym">Violescent sea-whip</name>
    <dbReference type="NCBI Taxonomy" id="317549"/>
    <lineage>
        <taxon>Eukaryota</taxon>
        <taxon>Metazoa</taxon>
        <taxon>Cnidaria</taxon>
        <taxon>Anthozoa</taxon>
        <taxon>Octocorallia</taxon>
        <taxon>Malacalcyonacea</taxon>
        <taxon>Plexauridae</taxon>
        <taxon>Paramuricea</taxon>
    </lineage>
</organism>
<name>A0A7D9ETK3_PARCT</name>
<proteinExistence type="inferred from homology"/>
<dbReference type="AlphaFoldDB" id="A0A7D9ETK3"/>
<comment type="similarity">
    <text evidence="4">Belongs to the DONSON family.</text>
</comment>
<dbReference type="PANTHER" id="PTHR12972:SF0">
    <property type="entry name" value="PROTEIN DOWNSTREAM NEIGHBOR OF SON"/>
    <property type="match status" value="1"/>
</dbReference>
<evidence type="ECO:0000313" key="6">
    <source>
        <dbReference type="Proteomes" id="UP001152795"/>
    </source>
</evidence>
<dbReference type="PANTHER" id="PTHR12972">
    <property type="entry name" value="DOWNSTREAM NEIGHBOR OF SON"/>
    <property type="match status" value="1"/>
</dbReference>
<evidence type="ECO:0000256" key="2">
    <source>
        <dbReference type="ARBA" id="ARBA00022473"/>
    </source>
</evidence>
<sequence length="365" mass="40624">MLGKQEARGLCKFVQHQDPNSDDDSTCFQQNIMYWIHPILPWLSLFPRLTSDMKLTSKVPNVAENQDIADALQASWCQSFRSLFNLLRCGNCDYFYLCSAQFTVLFRAAMIGGVASTSAYVTPTTKGIREGFDKEGISYTLPVLDLPTSVSNDNSDDEHVENDPLKDDVDDNTCWLESMGVAKETLPQLQQSKINQQRVKLRNIDHHSSSLAVVTGSHTQALFNYLLNNKTLISKTGSHAGIPPTLLAPVAFDGATLKSLNAKHGMVNLKQGKSLEKKYSLDITGPILPGNFSKLCQLFESTQQHQFSAVMKNLQATAPFNVLPPDMQAQDQSDDENFLKQPSNLGTTNLTFIKCDDELYTWETS</sequence>
<dbReference type="PRINTS" id="PR02064">
    <property type="entry name" value="DONSON"/>
</dbReference>
<evidence type="ECO:0000256" key="1">
    <source>
        <dbReference type="ARBA" id="ARBA00004123"/>
    </source>
</evidence>
<protein>
    <submittedName>
        <fullName evidence="5">Uncharacterized protein</fullName>
    </submittedName>
</protein>
<comment type="caution">
    <text evidence="5">The sequence shown here is derived from an EMBL/GenBank/DDBJ whole genome shotgun (WGS) entry which is preliminary data.</text>
</comment>
<dbReference type="Proteomes" id="UP001152795">
    <property type="component" value="Unassembled WGS sequence"/>
</dbReference>
<keyword evidence="6" id="KW-1185">Reference proteome</keyword>
<evidence type="ECO:0000313" key="5">
    <source>
        <dbReference type="EMBL" id="CAB4016421.1"/>
    </source>
</evidence>